<proteinExistence type="predicted"/>
<name>A0A2M9CLD2_9MICO</name>
<dbReference type="SUPFAM" id="SSF53850">
    <property type="entry name" value="Periplasmic binding protein-like II"/>
    <property type="match status" value="1"/>
</dbReference>
<dbReference type="AlphaFoldDB" id="A0A2M9CLD2"/>
<comment type="subcellular location">
    <subcellularLocation>
        <location evidence="1">Periplasm</location>
    </subcellularLocation>
</comment>
<dbReference type="OrthoDB" id="9813777at2"/>
<dbReference type="InterPro" id="IPR001188">
    <property type="entry name" value="Sperm_putr-bd"/>
</dbReference>
<dbReference type="Proteomes" id="UP000228758">
    <property type="component" value="Unassembled WGS sequence"/>
</dbReference>
<dbReference type="PROSITE" id="PS51318">
    <property type="entry name" value="TAT"/>
    <property type="match status" value="1"/>
</dbReference>
<sequence>MSRRLPEDPLIRQLIAGARRAQLSRRSLMTAGGLGAAALTLSACAQGGNEPPKPAEDKSDSDKRLVWANWPGYMDEDDEGNYPTLERFIEQTGIDVTYNVDVDDNNTYYAKVRDQLALGQDIGADTVCLTEWMVARLVRLGYVQELEHDNIPNIKNLTPSLADPDFDPGRKKSLPWQGGFAGIAWNVDELPQGLASVSDLWAPELKGRVGVLSEMRDTIGVIMLDEGLDITDFDDADFEKGLDVFREHVESGQIRNVKGNAYLEDLANGDTLAAICWSGDITTLNAEEGREKWKFAIPAAGGTIWNDTFVVPIGSTRKTNAETLMNYYYEPEVAAEVAAWVNYVTPVVGAKEAAAAIDPALAENQLIFPDDETLSTVHAFRTLTSAEEQKYGSDFQSVLLGA</sequence>
<evidence type="ECO:0000313" key="5">
    <source>
        <dbReference type="EMBL" id="PJJ72701.1"/>
    </source>
</evidence>
<dbReference type="GO" id="GO:0019808">
    <property type="term" value="F:polyamine binding"/>
    <property type="evidence" value="ECO:0007669"/>
    <property type="project" value="InterPro"/>
</dbReference>
<dbReference type="Gene3D" id="3.40.190.10">
    <property type="entry name" value="Periplasmic binding protein-like II"/>
    <property type="match status" value="2"/>
</dbReference>
<dbReference type="EMBL" id="PGFF01000001">
    <property type="protein sequence ID" value="PJJ72701.1"/>
    <property type="molecule type" value="Genomic_DNA"/>
</dbReference>
<gene>
    <name evidence="5" type="ORF">CLV46_2275</name>
</gene>
<keyword evidence="6" id="KW-1185">Reference proteome</keyword>
<comment type="caution">
    <text evidence="5">The sequence shown here is derived from an EMBL/GenBank/DDBJ whole genome shotgun (WGS) entry which is preliminary data.</text>
</comment>
<dbReference type="GO" id="GO:0015846">
    <property type="term" value="P:polyamine transport"/>
    <property type="evidence" value="ECO:0007669"/>
    <property type="project" value="InterPro"/>
</dbReference>
<dbReference type="PANTHER" id="PTHR30222:SF17">
    <property type="entry name" value="SPERMIDINE_PUTRESCINE-BINDING PERIPLASMIC PROTEIN"/>
    <property type="match status" value="1"/>
</dbReference>
<keyword evidence="4" id="KW-0574">Periplasm</keyword>
<dbReference type="InterPro" id="IPR006059">
    <property type="entry name" value="SBP"/>
</dbReference>
<dbReference type="PANTHER" id="PTHR30222">
    <property type="entry name" value="SPERMIDINE/PUTRESCINE-BINDING PERIPLASMIC PROTEIN"/>
    <property type="match status" value="1"/>
</dbReference>
<protein>
    <submittedName>
        <fullName evidence="5">Spermidine/putrescine transport system substrate-binding protein</fullName>
    </submittedName>
</protein>
<evidence type="ECO:0000256" key="1">
    <source>
        <dbReference type="ARBA" id="ARBA00004418"/>
    </source>
</evidence>
<accession>A0A2M9CLD2</accession>
<evidence type="ECO:0000313" key="6">
    <source>
        <dbReference type="Proteomes" id="UP000228758"/>
    </source>
</evidence>
<dbReference type="RefSeq" id="WP_100364860.1">
    <property type="nucleotide sequence ID" value="NZ_PGFF01000001.1"/>
</dbReference>
<dbReference type="InterPro" id="IPR006311">
    <property type="entry name" value="TAT_signal"/>
</dbReference>
<dbReference type="Pfam" id="PF13416">
    <property type="entry name" value="SBP_bac_8"/>
    <property type="match status" value="1"/>
</dbReference>
<dbReference type="CDD" id="cd13590">
    <property type="entry name" value="PBP2_PotD_PotF_like"/>
    <property type="match status" value="1"/>
</dbReference>
<evidence type="ECO:0000256" key="3">
    <source>
        <dbReference type="ARBA" id="ARBA00022729"/>
    </source>
</evidence>
<dbReference type="GO" id="GO:0042597">
    <property type="term" value="C:periplasmic space"/>
    <property type="evidence" value="ECO:0007669"/>
    <property type="project" value="UniProtKB-SubCell"/>
</dbReference>
<keyword evidence="2" id="KW-0813">Transport</keyword>
<evidence type="ECO:0000256" key="4">
    <source>
        <dbReference type="ARBA" id="ARBA00022764"/>
    </source>
</evidence>
<dbReference type="PRINTS" id="PR00909">
    <property type="entry name" value="SPERMDNBNDNG"/>
</dbReference>
<evidence type="ECO:0000256" key="2">
    <source>
        <dbReference type="ARBA" id="ARBA00022448"/>
    </source>
</evidence>
<reference evidence="5 6" key="1">
    <citation type="submission" date="2017-11" db="EMBL/GenBank/DDBJ databases">
        <title>Genomic Encyclopedia of Archaeal and Bacterial Type Strains, Phase II (KMG-II): From Individual Species to Whole Genera.</title>
        <authorList>
            <person name="Goeker M."/>
        </authorList>
    </citation>
    <scope>NUCLEOTIDE SEQUENCE [LARGE SCALE GENOMIC DNA]</scope>
    <source>
        <strain evidence="5 6">DSM 27393</strain>
    </source>
</reference>
<keyword evidence="3" id="KW-0732">Signal</keyword>
<organism evidence="5 6">
    <name type="scientific">Diaminobutyricimonas aerilata</name>
    <dbReference type="NCBI Taxonomy" id="1162967"/>
    <lineage>
        <taxon>Bacteria</taxon>
        <taxon>Bacillati</taxon>
        <taxon>Actinomycetota</taxon>
        <taxon>Actinomycetes</taxon>
        <taxon>Micrococcales</taxon>
        <taxon>Microbacteriaceae</taxon>
        <taxon>Diaminobutyricimonas</taxon>
    </lineage>
</organism>